<dbReference type="PANTHER" id="PTHR11138">
    <property type="entry name" value="METHIONYL-TRNA FORMYLTRANSFERASE"/>
    <property type="match status" value="1"/>
</dbReference>
<dbReference type="Pfam" id="PF00551">
    <property type="entry name" value="Formyl_trans_N"/>
    <property type="match status" value="1"/>
</dbReference>
<evidence type="ECO:0000256" key="3">
    <source>
        <dbReference type="ARBA" id="ARBA00012261"/>
    </source>
</evidence>
<dbReference type="Gene3D" id="3.10.25.10">
    <property type="entry name" value="Formyl transferase, C-terminal domain"/>
    <property type="match status" value="1"/>
</dbReference>
<sequence>MTRLKLAFMGTPDFAVSSLRALADAGHEIAAVYSQPPRPAGRGHKERLSPVHAYAAAQGWQVRTPKSLKSEQEQADFAALNLDVAVVAAYGLILPRAILEAPRLGCLNVHASLLPRWRGAAPIQRAILAGDRESGVTIMQMDEGLDTGGMLCSERLPLTDQTTASDLHDRLAELGGKLIVGALRGVAAGELEATPQPDQGVTYAAKLEKSESQIDWHRPAVELARQVRAFTPWPGAVFPLGKDRIKLLEVEAVETSGPAGLVLDDALTVACGEGALRLLRLQRPGKGAMAAKDFLNGFALPAGTDLLQGKSP</sequence>
<dbReference type="InterPro" id="IPR037022">
    <property type="entry name" value="Formyl_trans_C_sf"/>
</dbReference>
<comment type="catalytic activity">
    <reaction evidence="7 8">
        <text>L-methionyl-tRNA(fMet) + (6R)-10-formyltetrahydrofolate = N-formyl-L-methionyl-tRNA(fMet) + (6S)-5,6,7,8-tetrahydrofolate + H(+)</text>
        <dbReference type="Rhea" id="RHEA:24380"/>
        <dbReference type="Rhea" id="RHEA-COMP:9952"/>
        <dbReference type="Rhea" id="RHEA-COMP:9953"/>
        <dbReference type="ChEBI" id="CHEBI:15378"/>
        <dbReference type="ChEBI" id="CHEBI:57453"/>
        <dbReference type="ChEBI" id="CHEBI:78530"/>
        <dbReference type="ChEBI" id="CHEBI:78844"/>
        <dbReference type="ChEBI" id="CHEBI:195366"/>
        <dbReference type="EC" id="2.1.2.9"/>
    </reaction>
</comment>
<gene>
    <name evidence="8" type="primary">fmt</name>
    <name evidence="11" type="ORF">FKG95_01310</name>
</gene>
<evidence type="ECO:0000256" key="1">
    <source>
        <dbReference type="ARBA" id="ARBA00002606"/>
    </source>
</evidence>
<dbReference type="PROSITE" id="PS00373">
    <property type="entry name" value="GART"/>
    <property type="match status" value="1"/>
</dbReference>
<evidence type="ECO:0000256" key="5">
    <source>
        <dbReference type="ARBA" id="ARBA00022679"/>
    </source>
</evidence>
<comment type="similarity">
    <text evidence="2 8">Belongs to the Fmt family.</text>
</comment>
<protein>
    <recommendedName>
        <fullName evidence="4 8">Methionyl-tRNA formyltransferase</fullName>
        <ecNumber evidence="3 8">2.1.2.9</ecNumber>
    </recommendedName>
</protein>
<keyword evidence="6 8" id="KW-0648">Protein biosynthesis</keyword>
<dbReference type="OrthoDB" id="9802815at2"/>
<dbReference type="EC" id="2.1.2.9" evidence="3 8"/>
<dbReference type="HAMAP" id="MF_00182">
    <property type="entry name" value="Formyl_trans"/>
    <property type="match status" value="1"/>
</dbReference>
<dbReference type="InterPro" id="IPR005793">
    <property type="entry name" value="Formyl_trans_C"/>
</dbReference>
<dbReference type="InterPro" id="IPR044135">
    <property type="entry name" value="Met-tRNA-FMT_C"/>
</dbReference>
<dbReference type="EMBL" id="VHSH01000001">
    <property type="protein sequence ID" value="TQV83267.1"/>
    <property type="molecule type" value="Genomic_DNA"/>
</dbReference>
<dbReference type="InterPro" id="IPR036477">
    <property type="entry name" value="Formyl_transf_N_sf"/>
</dbReference>
<dbReference type="CDD" id="cd08646">
    <property type="entry name" value="FMT_core_Met-tRNA-FMT_N"/>
    <property type="match status" value="1"/>
</dbReference>
<dbReference type="GO" id="GO:0004479">
    <property type="term" value="F:methionyl-tRNA formyltransferase activity"/>
    <property type="evidence" value="ECO:0007669"/>
    <property type="project" value="UniProtKB-UniRule"/>
</dbReference>
<evidence type="ECO:0000256" key="8">
    <source>
        <dbReference type="HAMAP-Rule" id="MF_00182"/>
    </source>
</evidence>
<feature type="binding site" evidence="8">
    <location>
        <begin position="112"/>
        <end position="115"/>
    </location>
    <ligand>
        <name>(6S)-5,6,7,8-tetrahydrofolate</name>
        <dbReference type="ChEBI" id="CHEBI:57453"/>
    </ligand>
</feature>
<evidence type="ECO:0000256" key="2">
    <source>
        <dbReference type="ARBA" id="ARBA00010699"/>
    </source>
</evidence>
<evidence type="ECO:0000313" key="11">
    <source>
        <dbReference type="EMBL" id="TQV83267.1"/>
    </source>
</evidence>
<comment type="function">
    <text evidence="1 8">Attaches a formyl group to the free amino group of methionyl-tRNA(fMet). The formyl group appears to play a dual role in the initiator identity of N-formylmethionyl-tRNA by promoting its recognition by IF2 and preventing the misappropriation of this tRNA by the elongation apparatus.</text>
</comment>
<dbReference type="InterPro" id="IPR041711">
    <property type="entry name" value="Met-tRNA-FMT_N"/>
</dbReference>
<dbReference type="InterPro" id="IPR005794">
    <property type="entry name" value="Fmt"/>
</dbReference>
<evidence type="ECO:0000313" key="12">
    <source>
        <dbReference type="Proteomes" id="UP000315252"/>
    </source>
</evidence>
<name>A0A545U1A2_9PROT</name>
<keyword evidence="12" id="KW-1185">Reference proteome</keyword>
<evidence type="ECO:0000256" key="6">
    <source>
        <dbReference type="ARBA" id="ARBA00022917"/>
    </source>
</evidence>
<evidence type="ECO:0000259" key="9">
    <source>
        <dbReference type="Pfam" id="PF00551"/>
    </source>
</evidence>
<dbReference type="NCBIfam" id="TIGR00460">
    <property type="entry name" value="fmt"/>
    <property type="match status" value="1"/>
</dbReference>
<evidence type="ECO:0000256" key="7">
    <source>
        <dbReference type="ARBA" id="ARBA00048558"/>
    </source>
</evidence>
<evidence type="ECO:0000256" key="4">
    <source>
        <dbReference type="ARBA" id="ARBA00016014"/>
    </source>
</evidence>
<feature type="domain" description="Formyl transferase C-terminal" evidence="10">
    <location>
        <begin position="206"/>
        <end position="298"/>
    </location>
</feature>
<dbReference type="InterPro" id="IPR001555">
    <property type="entry name" value="GART_AS"/>
</dbReference>
<dbReference type="Gene3D" id="3.40.50.170">
    <property type="entry name" value="Formyl transferase, N-terminal domain"/>
    <property type="match status" value="1"/>
</dbReference>
<dbReference type="CDD" id="cd08704">
    <property type="entry name" value="Met_tRNA_FMT_C"/>
    <property type="match status" value="1"/>
</dbReference>
<feature type="domain" description="Formyl transferase N-terminal" evidence="9">
    <location>
        <begin position="5"/>
        <end position="182"/>
    </location>
</feature>
<evidence type="ECO:0000259" key="10">
    <source>
        <dbReference type="Pfam" id="PF02911"/>
    </source>
</evidence>
<comment type="caution">
    <text evidence="11">The sequence shown here is derived from an EMBL/GenBank/DDBJ whole genome shotgun (WGS) entry which is preliminary data.</text>
</comment>
<dbReference type="RefSeq" id="WP_142894388.1">
    <property type="nucleotide sequence ID" value="NZ_ML660052.1"/>
</dbReference>
<dbReference type="Pfam" id="PF02911">
    <property type="entry name" value="Formyl_trans_C"/>
    <property type="match status" value="1"/>
</dbReference>
<dbReference type="Proteomes" id="UP000315252">
    <property type="component" value="Unassembled WGS sequence"/>
</dbReference>
<proteinExistence type="inferred from homology"/>
<keyword evidence="5 8" id="KW-0808">Transferase</keyword>
<dbReference type="AlphaFoldDB" id="A0A545U1A2"/>
<dbReference type="InterPro" id="IPR011034">
    <property type="entry name" value="Formyl_transferase-like_C_sf"/>
</dbReference>
<organism evidence="11 12">
    <name type="scientific">Denitrobaculum tricleocarpae</name>
    <dbReference type="NCBI Taxonomy" id="2591009"/>
    <lineage>
        <taxon>Bacteria</taxon>
        <taxon>Pseudomonadati</taxon>
        <taxon>Pseudomonadota</taxon>
        <taxon>Alphaproteobacteria</taxon>
        <taxon>Rhodospirillales</taxon>
        <taxon>Rhodospirillaceae</taxon>
        <taxon>Denitrobaculum</taxon>
    </lineage>
</organism>
<dbReference type="SUPFAM" id="SSF50486">
    <property type="entry name" value="FMT C-terminal domain-like"/>
    <property type="match status" value="1"/>
</dbReference>
<accession>A0A545U1A2</accession>
<dbReference type="InterPro" id="IPR002376">
    <property type="entry name" value="Formyl_transf_N"/>
</dbReference>
<reference evidence="11 12" key="1">
    <citation type="submission" date="2019-06" db="EMBL/GenBank/DDBJ databases">
        <title>Whole genome sequence for Rhodospirillaceae sp. R148.</title>
        <authorList>
            <person name="Wang G."/>
        </authorList>
    </citation>
    <scope>NUCLEOTIDE SEQUENCE [LARGE SCALE GENOMIC DNA]</scope>
    <source>
        <strain evidence="11 12">R148</strain>
    </source>
</reference>
<dbReference type="GO" id="GO:0005829">
    <property type="term" value="C:cytosol"/>
    <property type="evidence" value="ECO:0007669"/>
    <property type="project" value="TreeGrafter"/>
</dbReference>
<dbReference type="PANTHER" id="PTHR11138:SF5">
    <property type="entry name" value="METHIONYL-TRNA FORMYLTRANSFERASE, MITOCHONDRIAL"/>
    <property type="match status" value="1"/>
</dbReference>
<dbReference type="SUPFAM" id="SSF53328">
    <property type="entry name" value="Formyltransferase"/>
    <property type="match status" value="1"/>
</dbReference>